<evidence type="ECO:0000313" key="2">
    <source>
        <dbReference type="EMBL" id="GBL84150.1"/>
    </source>
</evidence>
<gene>
    <name evidence="2" type="ORF">AVEN_118561_1</name>
</gene>
<sequence length="97" mass="10968">MSWIEAGKSSHFSSAKNNSPPCIPHKKVISKISKRLMHFSDHKETHPQILNDTFVNYAFFLMAYSRPQRLRSGAEMASSVNLNFIHFPSPSAVLALH</sequence>
<dbReference type="Proteomes" id="UP000499080">
    <property type="component" value="Unassembled WGS sequence"/>
</dbReference>
<evidence type="ECO:0000256" key="1">
    <source>
        <dbReference type="SAM" id="MobiDB-lite"/>
    </source>
</evidence>
<keyword evidence="3" id="KW-1185">Reference proteome</keyword>
<comment type="caution">
    <text evidence="2">The sequence shown here is derived from an EMBL/GenBank/DDBJ whole genome shotgun (WGS) entry which is preliminary data.</text>
</comment>
<feature type="region of interest" description="Disordered" evidence="1">
    <location>
        <begin position="1"/>
        <end position="23"/>
    </location>
</feature>
<accession>A0A4Y2AWB1</accession>
<dbReference type="AlphaFoldDB" id="A0A4Y2AWB1"/>
<protein>
    <submittedName>
        <fullName evidence="2">Uncharacterized protein</fullName>
    </submittedName>
</protein>
<proteinExistence type="predicted"/>
<name>A0A4Y2AWB1_ARAVE</name>
<reference evidence="2 3" key="1">
    <citation type="journal article" date="2019" name="Sci. Rep.">
        <title>Orb-weaving spider Araneus ventricosus genome elucidates the spidroin gene catalogue.</title>
        <authorList>
            <person name="Kono N."/>
            <person name="Nakamura H."/>
            <person name="Ohtoshi R."/>
            <person name="Moran D.A.P."/>
            <person name="Shinohara A."/>
            <person name="Yoshida Y."/>
            <person name="Fujiwara M."/>
            <person name="Mori M."/>
            <person name="Tomita M."/>
            <person name="Arakawa K."/>
        </authorList>
    </citation>
    <scope>NUCLEOTIDE SEQUENCE [LARGE SCALE GENOMIC DNA]</scope>
</reference>
<feature type="compositionally biased region" description="Polar residues" evidence="1">
    <location>
        <begin position="10"/>
        <end position="20"/>
    </location>
</feature>
<evidence type="ECO:0000313" key="3">
    <source>
        <dbReference type="Proteomes" id="UP000499080"/>
    </source>
</evidence>
<dbReference type="EMBL" id="BGPR01000036">
    <property type="protein sequence ID" value="GBL84150.1"/>
    <property type="molecule type" value="Genomic_DNA"/>
</dbReference>
<organism evidence="2 3">
    <name type="scientific">Araneus ventricosus</name>
    <name type="common">Orbweaver spider</name>
    <name type="synonym">Epeira ventricosa</name>
    <dbReference type="NCBI Taxonomy" id="182803"/>
    <lineage>
        <taxon>Eukaryota</taxon>
        <taxon>Metazoa</taxon>
        <taxon>Ecdysozoa</taxon>
        <taxon>Arthropoda</taxon>
        <taxon>Chelicerata</taxon>
        <taxon>Arachnida</taxon>
        <taxon>Araneae</taxon>
        <taxon>Araneomorphae</taxon>
        <taxon>Entelegynae</taxon>
        <taxon>Araneoidea</taxon>
        <taxon>Araneidae</taxon>
        <taxon>Araneus</taxon>
    </lineage>
</organism>